<proteinExistence type="predicted"/>
<sequence>MLLKFYHIGRFGASMWMPFCNKIYYLLGAGTTFCYLDDFCTGNSNQIKERALLKELRQRLEEEVNFNIREILREVYEVTRADMAAGEKDQFYARYIKPMHIEIDQDGEVYLRLGEK</sequence>
<feature type="coiled-coil region" evidence="1">
    <location>
        <begin position="43"/>
        <end position="70"/>
    </location>
</feature>
<name>A0A8S5MG95_9VIRU</name>
<keyword evidence="1" id="KW-0175">Coiled coil</keyword>
<reference evidence="2" key="1">
    <citation type="journal article" date="2021" name="Proc. Natl. Acad. Sci. U.S.A.">
        <title>A Catalog of Tens of Thousands of Viruses from Human Metagenomes Reveals Hidden Associations with Chronic Diseases.</title>
        <authorList>
            <person name="Tisza M.J."/>
            <person name="Buck C.B."/>
        </authorList>
    </citation>
    <scope>NUCLEOTIDE SEQUENCE</scope>
    <source>
        <strain evidence="2">CtrsQ3</strain>
    </source>
</reference>
<evidence type="ECO:0000256" key="1">
    <source>
        <dbReference type="SAM" id="Coils"/>
    </source>
</evidence>
<protein>
    <submittedName>
        <fullName evidence="2">Uncharacterized protein</fullName>
    </submittedName>
</protein>
<organism evidence="2">
    <name type="scientific">Phage sp. ctrsQ3</name>
    <dbReference type="NCBI Taxonomy" id="2826752"/>
    <lineage>
        <taxon>Viruses</taxon>
    </lineage>
</organism>
<accession>A0A8S5MG95</accession>
<evidence type="ECO:0000313" key="2">
    <source>
        <dbReference type="EMBL" id="DAD81224.1"/>
    </source>
</evidence>
<dbReference type="EMBL" id="BK014897">
    <property type="protein sequence ID" value="DAD81224.1"/>
    <property type="molecule type" value="Genomic_DNA"/>
</dbReference>